<comment type="caution">
    <text evidence="2">The sequence shown here is derived from an EMBL/GenBank/DDBJ whole genome shotgun (WGS) entry which is preliminary data.</text>
</comment>
<proteinExistence type="predicted"/>
<accession>A0ABN8R025</accession>
<keyword evidence="3" id="KW-1185">Reference proteome</keyword>
<dbReference type="Proteomes" id="UP001159427">
    <property type="component" value="Unassembled WGS sequence"/>
</dbReference>
<sequence length="360" mass="41837">MEMQTQPLRGPYFFTSLLDSFVLRENGKFHESKMTLWKWLRDETSNGHTYYAFGKEATLDSIIIYRLLESMPEVLQLKFSLKTHYSQSCSNDHSHDSFRTFRHNVLPVSTYDVLDEHLFGDSTEFDILLDSLYLLMFERVATQSTFTSRVAFNRPNCSNDNLVVKQIIEVHKNLLMLRDNKTSRTNLMAILQHYNIPAQKSNKKIGDLNELLLKHCHSFLSVPITFVPDCSIENYSEAPEQKKSTLPDKQLNEFVPVAFVNDSMVNLVKTQENEAETPGTKPLDLKPMKRGYMHERHVPRRKRKVSKPHNATKKLKTTVRRESKEDRTMHEQSTEVQLCTEMPSSDSEEDFESDFNLSDS</sequence>
<feature type="compositionally biased region" description="Basic residues" evidence="1">
    <location>
        <begin position="297"/>
        <end position="318"/>
    </location>
</feature>
<reference evidence="2 3" key="1">
    <citation type="submission" date="2022-05" db="EMBL/GenBank/DDBJ databases">
        <authorList>
            <consortium name="Genoscope - CEA"/>
            <person name="William W."/>
        </authorList>
    </citation>
    <scope>NUCLEOTIDE SEQUENCE [LARGE SCALE GENOMIC DNA]</scope>
</reference>
<evidence type="ECO:0000313" key="2">
    <source>
        <dbReference type="EMBL" id="CAH3171736.1"/>
    </source>
</evidence>
<protein>
    <submittedName>
        <fullName evidence="2">Uncharacterized protein</fullName>
    </submittedName>
</protein>
<organism evidence="2 3">
    <name type="scientific">Porites evermanni</name>
    <dbReference type="NCBI Taxonomy" id="104178"/>
    <lineage>
        <taxon>Eukaryota</taxon>
        <taxon>Metazoa</taxon>
        <taxon>Cnidaria</taxon>
        <taxon>Anthozoa</taxon>
        <taxon>Hexacorallia</taxon>
        <taxon>Scleractinia</taxon>
        <taxon>Fungiina</taxon>
        <taxon>Poritidae</taxon>
        <taxon>Porites</taxon>
    </lineage>
</organism>
<dbReference type="EMBL" id="CALNXI010001543">
    <property type="protein sequence ID" value="CAH3171736.1"/>
    <property type="molecule type" value="Genomic_DNA"/>
</dbReference>
<feature type="region of interest" description="Disordered" evidence="1">
    <location>
        <begin position="296"/>
        <end position="360"/>
    </location>
</feature>
<name>A0ABN8R025_9CNID</name>
<evidence type="ECO:0000313" key="3">
    <source>
        <dbReference type="Proteomes" id="UP001159427"/>
    </source>
</evidence>
<feature type="compositionally biased region" description="Basic and acidic residues" evidence="1">
    <location>
        <begin position="319"/>
        <end position="333"/>
    </location>
</feature>
<evidence type="ECO:0000256" key="1">
    <source>
        <dbReference type="SAM" id="MobiDB-lite"/>
    </source>
</evidence>
<gene>
    <name evidence="2" type="ORF">PEVE_00008032</name>
</gene>